<keyword evidence="4" id="KW-1185">Reference proteome</keyword>
<accession>A0A835RRY7</accession>
<evidence type="ECO:0000313" key="5">
    <source>
        <dbReference type="Proteomes" id="UP000639772"/>
    </source>
</evidence>
<dbReference type="EMBL" id="JADCNM010000002">
    <property type="protein sequence ID" value="KAG0494324.1"/>
    <property type="molecule type" value="Genomic_DNA"/>
</dbReference>
<dbReference type="AlphaFoldDB" id="A0A835RRY7"/>
<evidence type="ECO:0000256" key="1">
    <source>
        <dbReference type="SAM" id="MobiDB-lite"/>
    </source>
</evidence>
<feature type="region of interest" description="Disordered" evidence="1">
    <location>
        <begin position="1"/>
        <end position="26"/>
    </location>
</feature>
<dbReference type="EMBL" id="JADCNL010000002">
    <property type="protein sequence ID" value="KAG0492215.1"/>
    <property type="molecule type" value="Genomic_DNA"/>
</dbReference>
<evidence type="ECO:0000313" key="3">
    <source>
        <dbReference type="EMBL" id="KAG0494324.1"/>
    </source>
</evidence>
<sequence>MGPGFPGDVAELAEAMRPPPPPATTTQTAAVTAWEEMDGSLWEWGSAAVKPAAPLGFIIYLASS</sequence>
<proteinExistence type="predicted"/>
<dbReference type="Proteomes" id="UP000639772">
    <property type="component" value="Unassembled WGS sequence"/>
</dbReference>
<reference evidence="4 5" key="1">
    <citation type="journal article" date="2020" name="Nat. Food">
        <title>A phased Vanilla planifolia genome enables genetic improvement of flavour and production.</title>
        <authorList>
            <person name="Hasing T."/>
            <person name="Tang H."/>
            <person name="Brym M."/>
            <person name="Khazi F."/>
            <person name="Huang T."/>
            <person name="Chambers A.H."/>
        </authorList>
    </citation>
    <scope>NUCLEOTIDE SEQUENCE [LARGE SCALE GENOMIC DNA]</scope>
    <source>
        <tissue evidence="3">Leaf</tissue>
    </source>
</reference>
<name>A0A835RRY7_VANPL</name>
<organism evidence="3 5">
    <name type="scientific">Vanilla planifolia</name>
    <name type="common">Vanilla</name>
    <dbReference type="NCBI Taxonomy" id="51239"/>
    <lineage>
        <taxon>Eukaryota</taxon>
        <taxon>Viridiplantae</taxon>
        <taxon>Streptophyta</taxon>
        <taxon>Embryophyta</taxon>
        <taxon>Tracheophyta</taxon>
        <taxon>Spermatophyta</taxon>
        <taxon>Magnoliopsida</taxon>
        <taxon>Liliopsida</taxon>
        <taxon>Asparagales</taxon>
        <taxon>Orchidaceae</taxon>
        <taxon>Vanilloideae</taxon>
        <taxon>Vanilleae</taxon>
        <taxon>Vanilla</taxon>
    </lineage>
</organism>
<dbReference type="Proteomes" id="UP000636800">
    <property type="component" value="Chromosome 2"/>
</dbReference>
<gene>
    <name evidence="3" type="ORF">HPP92_005318</name>
    <name evidence="2" type="ORF">HPP92_005613</name>
</gene>
<evidence type="ECO:0000313" key="4">
    <source>
        <dbReference type="Proteomes" id="UP000636800"/>
    </source>
</evidence>
<evidence type="ECO:0000313" key="2">
    <source>
        <dbReference type="EMBL" id="KAG0492215.1"/>
    </source>
</evidence>
<protein>
    <submittedName>
        <fullName evidence="3">Uncharacterized protein</fullName>
    </submittedName>
</protein>
<comment type="caution">
    <text evidence="3">The sequence shown here is derived from an EMBL/GenBank/DDBJ whole genome shotgun (WGS) entry which is preliminary data.</text>
</comment>